<dbReference type="EMBL" id="CP063136">
    <property type="protein sequence ID" value="QOU21675.1"/>
    <property type="molecule type" value="Genomic_DNA"/>
</dbReference>
<sequence length="286" mass="32758">MPPSTLIILPCHSIYIGDGNLPKAVLHNPKDNGPGSKEEEWILASFQKEAQDQHCLLKHLYTSINLLSDNLLDSLLVISGGYTKPETRKSESFSYLQVARERGIVDDNLEKSILLEQYARDSYENVLFSLCTFRQAAGVWPKHIKIVGFEFKRERFLNFHIRTLQFPAANVEYIGIGPEYPPAEYFGVDDATYEKNRKKYFEDTFASENKYAIKPFSKNEFGCLGSVLHDKKEKRDPFNRSEQIIANYTIAGESAINSLLNLDNLPYNEARVLYNDKCAGKFPWRI</sequence>
<dbReference type="AlphaFoldDB" id="A0A871RBY9"/>
<dbReference type="PANTHER" id="PTHR28110:SF1">
    <property type="entry name" value="TRANSMEMBRANE PROTEIN"/>
    <property type="match status" value="1"/>
</dbReference>
<protein>
    <recommendedName>
        <fullName evidence="3">DUF218 domain-containing protein</fullName>
    </recommendedName>
</protein>
<evidence type="ECO:0000313" key="1">
    <source>
        <dbReference type="EMBL" id="QOU21675.1"/>
    </source>
</evidence>
<dbReference type="KEGG" id="bbrx:BRETT_001401"/>
<dbReference type="GO" id="GO:0005737">
    <property type="term" value="C:cytoplasm"/>
    <property type="evidence" value="ECO:0007669"/>
    <property type="project" value="TreeGrafter"/>
</dbReference>
<dbReference type="PANTHER" id="PTHR28110">
    <property type="entry name" value="TRANSMEMBRANE PROTEIN"/>
    <property type="match status" value="1"/>
</dbReference>
<dbReference type="GeneID" id="64573326"/>
<dbReference type="Proteomes" id="UP000663131">
    <property type="component" value="Chromosome 8"/>
</dbReference>
<accession>A0A871RBY9</accession>
<evidence type="ECO:0000313" key="2">
    <source>
        <dbReference type="Proteomes" id="UP000663131"/>
    </source>
</evidence>
<reference evidence="1" key="2">
    <citation type="journal article" name="BMC Genomics">
        <title>New genome assemblies reveal patterns of domestication and adaptation across Brettanomyces (Dekkera) species.</title>
        <authorList>
            <person name="Roach M.J."/>
            <person name="Borneman A.R."/>
        </authorList>
    </citation>
    <scope>NUCLEOTIDE SEQUENCE</scope>
    <source>
        <strain evidence="1">UCD 2041</strain>
    </source>
</reference>
<evidence type="ECO:0008006" key="3">
    <source>
        <dbReference type="Google" id="ProtNLM"/>
    </source>
</evidence>
<gene>
    <name evidence="1" type="ORF">BRETT_001401</name>
</gene>
<name>A0A871RBY9_DEKBR</name>
<dbReference type="OrthoDB" id="4347at2759"/>
<reference evidence="1" key="1">
    <citation type="submission" date="2020-10" db="EMBL/GenBank/DDBJ databases">
        <authorList>
            <person name="Palmer J.M."/>
        </authorList>
    </citation>
    <scope>NUCLEOTIDE SEQUENCE</scope>
    <source>
        <strain evidence="1">UCD 2041</strain>
    </source>
</reference>
<dbReference type="InterPro" id="IPR055323">
    <property type="entry name" value="C57A10.07/YOR238W"/>
</dbReference>
<proteinExistence type="predicted"/>
<organism evidence="1 2">
    <name type="scientific">Dekkera bruxellensis</name>
    <name type="common">Brettanomyces custersii</name>
    <dbReference type="NCBI Taxonomy" id="5007"/>
    <lineage>
        <taxon>Eukaryota</taxon>
        <taxon>Fungi</taxon>
        <taxon>Dikarya</taxon>
        <taxon>Ascomycota</taxon>
        <taxon>Saccharomycotina</taxon>
        <taxon>Pichiomycetes</taxon>
        <taxon>Pichiales</taxon>
        <taxon>Pichiaceae</taxon>
        <taxon>Brettanomyces</taxon>
    </lineage>
</organism>
<dbReference type="RefSeq" id="XP_041138168.1">
    <property type="nucleotide sequence ID" value="XM_041279954.1"/>
</dbReference>